<accession>A0A1D1UTE0</accession>
<organism evidence="2 3">
    <name type="scientific">Ramazzottius varieornatus</name>
    <name type="common">Water bear</name>
    <name type="synonym">Tardigrade</name>
    <dbReference type="NCBI Taxonomy" id="947166"/>
    <lineage>
        <taxon>Eukaryota</taxon>
        <taxon>Metazoa</taxon>
        <taxon>Ecdysozoa</taxon>
        <taxon>Tardigrada</taxon>
        <taxon>Eutardigrada</taxon>
        <taxon>Parachela</taxon>
        <taxon>Hypsibioidea</taxon>
        <taxon>Ramazzottiidae</taxon>
        <taxon>Ramazzottius</taxon>
    </lineage>
</organism>
<dbReference type="EMBL" id="BDGG01000002">
    <property type="protein sequence ID" value="GAU92919.1"/>
    <property type="molecule type" value="Genomic_DNA"/>
</dbReference>
<dbReference type="GO" id="GO:0046872">
    <property type="term" value="F:metal ion binding"/>
    <property type="evidence" value="ECO:0007669"/>
    <property type="project" value="InterPro"/>
</dbReference>
<proteinExistence type="predicted"/>
<evidence type="ECO:0000313" key="3">
    <source>
        <dbReference type="Proteomes" id="UP000186922"/>
    </source>
</evidence>
<dbReference type="Gene3D" id="2.60.40.200">
    <property type="entry name" value="Superoxide dismutase, copper/zinc binding domain"/>
    <property type="match status" value="1"/>
</dbReference>
<name>A0A1D1UTE0_RAMVA</name>
<dbReference type="GO" id="GO:0006801">
    <property type="term" value="P:superoxide metabolic process"/>
    <property type="evidence" value="ECO:0007669"/>
    <property type="project" value="InterPro"/>
</dbReference>
<keyword evidence="3" id="KW-1185">Reference proteome</keyword>
<dbReference type="InterPro" id="IPR036423">
    <property type="entry name" value="SOD-like_Cu/Zn_dom_sf"/>
</dbReference>
<dbReference type="Proteomes" id="UP000186922">
    <property type="component" value="Unassembled WGS sequence"/>
</dbReference>
<dbReference type="SUPFAM" id="SSF49329">
    <property type="entry name" value="Cu,Zn superoxide dismutase-like"/>
    <property type="match status" value="1"/>
</dbReference>
<comment type="caution">
    <text evidence="2">The sequence shown here is derived from an EMBL/GenBank/DDBJ whole genome shotgun (WGS) entry which is preliminary data.</text>
</comment>
<dbReference type="AlphaFoldDB" id="A0A1D1UTE0"/>
<sequence>MRRRQSHSPSPSPENSLFQSRSASFVKRTFRQATMARLTAATVFLCLGGFLLLHRSSAAQMKAIAVMSGNENDVKGTIRFAQDGMNSPVKITGEITGLKPGS</sequence>
<feature type="region of interest" description="Disordered" evidence="1">
    <location>
        <begin position="1"/>
        <end position="20"/>
    </location>
</feature>
<gene>
    <name evidence="2" type="primary">RvY_04934-1</name>
    <name evidence="2" type="synonym">RvY_04934.1</name>
    <name evidence="2" type="ORF">RvY_04934</name>
</gene>
<protein>
    <submittedName>
        <fullName evidence="2">SOD_CuZN7</fullName>
    </submittedName>
</protein>
<evidence type="ECO:0000256" key="1">
    <source>
        <dbReference type="SAM" id="MobiDB-lite"/>
    </source>
</evidence>
<reference evidence="2 3" key="1">
    <citation type="journal article" date="2016" name="Nat. Commun.">
        <title>Extremotolerant tardigrade genome and improved radiotolerance of human cultured cells by tardigrade-unique protein.</title>
        <authorList>
            <person name="Hashimoto T."/>
            <person name="Horikawa D.D."/>
            <person name="Saito Y."/>
            <person name="Kuwahara H."/>
            <person name="Kozuka-Hata H."/>
            <person name="Shin-I T."/>
            <person name="Minakuchi Y."/>
            <person name="Ohishi K."/>
            <person name="Motoyama A."/>
            <person name="Aizu T."/>
            <person name="Enomoto A."/>
            <person name="Kondo K."/>
            <person name="Tanaka S."/>
            <person name="Hara Y."/>
            <person name="Koshikawa S."/>
            <person name="Sagara H."/>
            <person name="Miura T."/>
            <person name="Yokobori S."/>
            <person name="Miyagawa K."/>
            <person name="Suzuki Y."/>
            <person name="Kubo T."/>
            <person name="Oyama M."/>
            <person name="Kohara Y."/>
            <person name="Fujiyama A."/>
            <person name="Arakawa K."/>
            <person name="Katayama T."/>
            <person name="Toyoda A."/>
            <person name="Kunieda T."/>
        </authorList>
    </citation>
    <scope>NUCLEOTIDE SEQUENCE [LARGE SCALE GENOMIC DNA]</scope>
    <source>
        <strain evidence="2 3">YOKOZUNA-1</strain>
    </source>
</reference>
<evidence type="ECO:0000313" key="2">
    <source>
        <dbReference type="EMBL" id="GAU92919.1"/>
    </source>
</evidence>